<evidence type="ECO:0000313" key="2">
    <source>
        <dbReference type="WBParaSite" id="nRc.2.0.1.t32575-RA"/>
    </source>
</evidence>
<evidence type="ECO:0000313" key="1">
    <source>
        <dbReference type="Proteomes" id="UP000887565"/>
    </source>
</evidence>
<sequence length="164" mass="18960">MSKASTVRRLPSFSSLFSFLLLFSATIIVFSSWLPSTAALDALDFERAAMLQEQQQHRQRAAKRFYSWEGKRYSNRDKGAMDKRKFYQWAGKRSSGDQGFDIQNEVQKRKFYQWAGKRDGVLDTSDDPMIDNRRITELHSQPVNVMRDLFKLGKVVILSLLAAL</sequence>
<accession>A0A915K2M3</accession>
<name>A0A915K2M3_ROMCU</name>
<proteinExistence type="predicted"/>
<protein>
    <submittedName>
        <fullName evidence="2">Uncharacterized protein</fullName>
    </submittedName>
</protein>
<dbReference type="Proteomes" id="UP000887565">
    <property type="component" value="Unplaced"/>
</dbReference>
<dbReference type="WBParaSite" id="nRc.2.0.1.t32575-RA">
    <property type="protein sequence ID" value="nRc.2.0.1.t32575-RA"/>
    <property type="gene ID" value="nRc.2.0.1.g32575"/>
</dbReference>
<organism evidence="1 2">
    <name type="scientific">Romanomermis culicivorax</name>
    <name type="common">Nematode worm</name>
    <dbReference type="NCBI Taxonomy" id="13658"/>
    <lineage>
        <taxon>Eukaryota</taxon>
        <taxon>Metazoa</taxon>
        <taxon>Ecdysozoa</taxon>
        <taxon>Nematoda</taxon>
        <taxon>Enoplea</taxon>
        <taxon>Dorylaimia</taxon>
        <taxon>Mermithida</taxon>
        <taxon>Mermithoidea</taxon>
        <taxon>Mermithidae</taxon>
        <taxon>Romanomermis</taxon>
    </lineage>
</organism>
<dbReference type="AlphaFoldDB" id="A0A915K2M3"/>
<keyword evidence="1" id="KW-1185">Reference proteome</keyword>
<reference evidence="2" key="1">
    <citation type="submission" date="2022-11" db="UniProtKB">
        <authorList>
            <consortium name="WormBaseParasite"/>
        </authorList>
    </citation>
    <scope>IDENTIFICATION</scope>
</reference>